<sequence length="196" mass="22766">MKALIIKGWLKLNSSHLMDLLDRHINVLDLAYKFDFPLHRVPYDPLERQIEADEVLAVFHEMKQLFSTLNARNVSMTKTKRIANSILVEELAKKIVAKRPKVEKILKSVVRGLIDTYKFISQDPEVQNVAKDFHGKEKKKNKGGRKSCKQMECASCMRYHDDQKLRGVYMQTFKHNDHPRKMLACSFGTAREASFM</sequence>
<dbReference type="AlphaFoldDB" id="A0A2Z6M306"/>
<protein>
    <submittedName>
        <fullName evidence="1">Uncharacterized protein</fullName>
    </submittedName>
</protein>
<organism evidence="1 2">
    <name type="scientific">Trifolium subterraneum</name>
    <name type="common">Subterranean clover</name>
    <dbReference type="NCBI Taxonomy" id="3900"/>
    <lineage>
        <taxon>Eukaryota</taxon>
        <taxon>Viridiplantae</taxon>
        <taxon>Streptophyta</taxon>
        <taxon>Embryophyta</taxon>
        <taxon>Tracheophyta</taxon>
        <taxon>Spermatophyta</taxon>
        <taxon>Magnoliopsida</taxon>
        <taxon>eudicotyledons</taxon>
        <taxon>Gunneridae</taxon>
        <taxon>Pentapetalae</taxon>
        <taxon>rosids</taxon>
        <taxon>fabids</taxon>
        <taxon>Fabales</taxon>
        <taxon>Fabaceae</taxon>
        <taxon>Papilionoideae</taxon>
        <taxon>50 kb inversion clade</taxon>
        <taxon>NPAAA clade</taxon>
        <taxon>Hologalegina</taxon>
        <taxon>IRL clade</taxon>
        <taxon>Trifolieae</taxon>
        <taxon>Trifolium</taxon>
    </lineage>
</organism>
<reference evidence="2" key="1">
    <citation type="journal article" date="2017" name="Front. Plant Sci.">
        <title>Climate Clever Clovers: New Paradigm to Reduce the Environmental Footprint of Ruminants by Breeding Low Methanogenic Forages Utilizing Haplotype Variation.</title>
        <authorList>
            <person name="Kaur P."/>
            <person name="Appels R."/>
            <person name="Bayer P.E."/>
            <person name="Keeble-Gagnere G."/>
            <person name="Wang J."/>
            <person name="Hirakawa H."/>
            <person name="Shirasawa K."/>
            <person name="Vercoe P."/>
            <person name="Stefanova K."/>
            <person name="Durmic Z."/>
            <person name="Nichols P."/>
            <person name="Revell C."/>
            <person name="Isobe S.N."/>
            <person name="Edwards D."/>
            <person name="Erskine W."/>
        </authorList>
    </citation>
    <scope>NUCLEOTIDE SEQUENCE [LARGE SCALE GENOMIC DNA]</scope>
    <source>
        <strain evidence="2">cv. Daliak</strain>
    </source>
</reference>
<dbReference type="Proteomes" id="UP000242715">
    <property type="component" value="Unassembled WGS sequence"/>
</dbReference>
<name>A0A2Z6M306_TRISU</name>
<dbReference type="EMBL" id="DF973291">
    <property type="protein sequence ID" value="GAU24513.1"/>
    <property type="molecule type" value="Genomic_DNA"/>
</dbReference>
<keyword evidence="2" id="KW-1185">Reference proteome</keyword>
<evidence type="ECO:0000313" key="1">
    <source>
        <dbReference type="EMBL" id="GAU24513.1"/>
    </source>
</evidence>
<proteinExistence type="predicted"/>
<gene>
    <name evidence="1" type="ORF">TSUD_156250</name>
</gene>
<evidence type="ECO:0000313" key="2">
    <source>
        <dbReference type="Proteomes" id="UP000242715"/>
    </source>
</evidence>
<accession>A0A2Z6M306</accession>